<dbReference type="Gene3D" id="3.30.420.10">
    <property type="entry name" value="Ribonuclease H-like superfamily/Ribonuclease H"/>
    <property type="match status" value="1"/>
</dbReference>
<dbReference type="InterPro" id="IPR001584">
    <property type="entry name" value="Integrase_cat-core"/>
</dbReference>
<evidence type="ECO:0000313" key="2">
    <source>
        <dbReference type="EMBL" id="POZ61022.1"/>
    </source>
</evidence>
<evidence type="ECO:0000259" key="1">
    <source>
        <dbReference type="PROSITE" id="PS50994"/>
    </source>
</evidence>
<proteinExistence type="predicted"/>
<dbReference type="InterPro" id="IPR015378">
    <property type="entry name" value="Transposase-like_Mu_C"/>
</dbReference>
<dbReference type="GO" id="GO:0015074">
    <property type="term" value="P:DNA integration"/>
    <property type="evidence" value="ECO:0007669"/>
    <property type="project" value="InterPro"/>
</dbReference>
<dbReference type="PROSITE" id="PS50994">
    <property type="entry name" value="INTEGRASE"/>
    <property type="match status" value="1"/>
</dbReference>
<dbReference type="Pfam" id="PF09299">
    <property type="entry name" value="Mu-transpos_C"/>
    <property type="match status" value="1"/>
</dbReference>
<name>A0A2S5DDF8_9NEIS</name>
<dbReference type="AlphaFoldDB" id="A0A2S5DDF8"/>
<sequence length="885" mass="102342">MRINTMLSEDEIEQLFDKFNIPLLGRNRIRWIRENAPVRRVYGGGVSQTIRYCGRKMNFVIEAEALRTEFATIVSFDHSQDILEFYHQPCRLNIIWDKANGRRVATSITPDLFCISQSGFYFVECKTDQHLFELNEKDPVRFILSDNGKWRSPPAELAAREFGCDFIIRPSSENNWVLIENLELLKDYYIHPFESNDAELQKLREFFSLNPWGSIHELIKIVDADVVYNSIVTKEFIFDLNNSHLKEVEDAYLFRDEISAQAFKIYIESKSISPSLPAGIELRPGCMFIWDGRSWEVVNVGDAGVAARCVDSQESILLNLTYEEMASLAKCGNIKSVRQDNSGPQHDLMKQCSPKDIQSALYRHEILFGTPGKKNPYINKSTRAKFYWKAQWRNAEIKYGYGFIGLMPNRDKTQGNHNRKIEEAIIYIIEKLYPDCWANAKQKSITHFLGAVDNECEKLGLSKICTKTLRAQIKRIQTVKDVEKREGRKRAYQSEVIQYWYIGYETPAHGTHPFHIAHIDHSPFDVRLINSKSDSNVKTGTLSLLIDAYSRKILAWYFSFDKPSHRSCMMVLRDCVRRHGRLPQRIVSDGGAEFQSSYYEQLMAIYYIDKQSRKVGKPRDGAIIERMFRLTRDQFANALLGNTQAERHIRQVSPEANPIKLANWTLERLTIRLEEYFETYHQNFHSTLGCTPNQKFLEGMRIYGARKNVLISYDKNFIITTMPTTSKGDAKITNRGVKINYIFYNSVALDRYSLINSRAPVRYDPWDGGHAYVYCNNEWVECFSEYYKAFKGMSAKKIAIATECLRQKHRMAGKEYGITAQRIADFLSSVEEEEKLAMQTMHDSEVQAMNSKINQNLLVSNAEGEAVDVDNKVNKSWTPKILDTF</sequence>
<dbReference type="InterPro" id="IPR036397">
    <property type="entry name" value="RNaseH_sf"/>
</dbReference>
<reference evidence="3" key="1">
    <citation type="submission" date="2018-02" db="EMBL/GenBank/DDBJ databases">
        <authorList>
            <person name="O'Hara-Hanley K."/>
            <person name="Soby S."/>
        </authorList>
    </citation>
    <scope>NUCLEOTIDE SEQUENCE [LARGE SCALE GENOMIC DNA]</scope>
    <source>
        <strain evidence="3">MWU14-2602</strain>
    </source>
</reference>
<dbReference type="EMBL" id="PQWB01000078">
    <property type="protein sequence ID" value="POZ61022.1"/>
    <property type="molecule type" value="Genomic_DNA"/>
</dbReference>
<accession>A0A2S5DDF8</accession>
<dbReference type="GO" id="GO:0003676">
    <property type="term" value="F:nucleic acid binding"/>
    <property type="evidence" value="ECO:0007669"/>
    <property type="project" value="InterPro"/>
</dbReference>
<dbReference type="Proteomes" id="UP000237082">
    <property type="component" value="Unassembled WGS sequence"/>
</dbReference>
<dbReference type="InterPro" id="IPR012337">
    <property type="entry name" value="RNaseH-like_sf"/>
</dbReference>
<keyword evidence="3" id="KW-1185">Reference proteome</keyword>
<organism evidence="2 3">
    <name type="scientific">Chromobacterium alticapitis</name>
    <dbReference type="NCBI Taxonomy" id="2073169"/>
    <lineage>
        <taxon>Bacteria</taxon>
        <taxon>Pseudomonadati</taxon>
        <taxon>Pseudomonadota</taxon>
        <taxon>Betaproteobacteria</taxon>
        <taxon>Neisseriales</taxon>
        <taxon>Chromobacteriaceae</taxon>
        <taxon>Chromobacterium</taxon>
    </lineage>
</organism>
<dbReference type="SUPFAM" id="SSF53098">
    <property type="entry name" value="Ribonuclease H-like"/>
    <property type="match status" value="1"/>
</dbReference>
<feature type="domain" description="Integrase catalytic" evidence="1">
    <location>
        <begin position="509"/>
        <end position="700"/>
    </location>
</feature>
<comment type="caution">
    <text evidence="2">The sequence shown here is derived from an EMBL/GenBank/DDBJ whole genome shotgun (WGS) entry which is preliminary data.</text>
</comment>
<protein>
    <recommendedName>
        <fullName evidence="1">Integrase catalytic domain-containing protein</fullName>
    </recommendedName>
</protein>
<gene>
    <name evidence="2" type="ORF">C2I19_15815</name>
</gene>
<evidence type="ECO:0000313" key="3">
    <source>
        <dbReference type="Proteomes" id="UP000237082"/>
    </source>
</evidence>